<feature type="transmembrane region" description="Helical" evidence="1">
    <location>
        <begin position="59"/>
        <end position="79"/>
    </location>
</feature>
<dbReference type="AlphaFoldDB" id="A0A8R7VCZ0"/>
<sequence>MQGYTKTITPKVRILDLHHSDEASVGVAIFAKDSHNDGKNRSMGARRGRTTYFRTVMRVLKKCINAWAICCYFMTYVLIN</sequence>
<dbReference type="Proteomes" id="UP000015106">
    <property type="component" value="Chromosome 7"/>
</dbReference>
<evidence type="ECO:0000313" key="3">
    <source>
        <dbReference type="Proteomes" id="UP000015106"/>
    </source>
</evidence>
<evidence type="ECO:0000256" key="1">
    <source>
        <dbReference type="SAM" id="Phobius"/>
    </source>
</evidence>
<evidence type="ECO:0000313" key="2">
    <source>
        <dbReference type="EnsemblPlants" id="TuG1812G0700005260.01.T01"/>
    </source>
</evidence>
<protein>
    <submittedName>
        <fullName evidence="2">Uncharacterized protein</fullName>
    </submittedName>
</protein>
<keyword evidence="1" id="KW-0472">Membrane</keyword>
<keyword evidence="1" id="KW-1133">Transmembrane helix</keyword>
<proteinExistence type="predicted"/>
<keyword evidence="1" id="KW-0812">Transmembrane</keyword>
<accession>A0A8R7VCZ0</accession>
<reference evidence="2" key="3">
    <citation type="submission" date="2022-06" db="UniProtKB">
        <authorList>
            <consortium name="EnsemblPlants"/>
        </authorList>
    </citation>
    <scope>IDENTIFICATION</scope>
</reference>
<reference evidence="3" key="1">
    <citation type="journal article" date="2013" name="Nature">
        <title>Draft genome of the wheat A-genome progenitor Triticum urartu.</title>
        <authorList>
            <person name="Ling H.Q."/>
            <person name="Zhao S."/>
            <person name="Liu D."/>
            <person name="Wang J."/>
            <person name="Sun H."/>
            <person name="Zhang C."/>
            <person name="Fan H."/>
            <person name="Li D."/>
            <person name="Dong L."/>
            <person name="Tao Y."/>
            <person name="Gao C."/>
            <person name="Wu H."/>
            <person name="Li Y."/>
            <person name="Cui Y."/>
            <person name="Guo X."/>
            <person name="Zheng S."/>
            <person name="Wang B."/>
            <person name="Yu K."/>
            <person name="Liang Q."/>
            <person name="Yang W."/>
            <person name="Lou X."/>
            <person name="Chen J."/>
            <person name="Feng M."/>
            <person name="Jian J."/>
            <person name="Zhang X."/>
            <person name="Luo G."/>
            <person name="Jiang Y."/>
            <person name="Liu J."/>
            <person name="Wang Z."/>
            <person name="Sha Y."/>
            <person name="Zhang B."/>
            <person name="Wu H."/>
            <person name="Tang D."/>
            <person name="Shen Q."/>
            <person name="Xue P."/>
            <person name="Zou S."/>
            <person name="Wang X."/>
            <person name="Liu X."/>
            <person name="Wang F."/>
            <person name="Yang Y."/>
            <person name="An X."/>
            <person name="Dong Z."/>
            <person name="Zhang K."/>
            <person name="Zhang X."/>
            <person name="Luo M.C."/>
            <person name="Dvorak J."/>
            <person name="Tong Y."/>
            <person name="Wang J."/>
            <person name="Yang H."/>
            <person name="Li Z."/>
            <person name="Wang D."/>
            <person name="Zhang A."/>
            <person name="Wang J."/>
        </authorList>
    </citation>
    <scope>NUCLEOTIDE SEQUENCE</scope>
    <source>
        <strain evidence="3">cv. G1812</strain>
    </source>
</reference>
<dbReference type="EnsemblPlants" id="TuG1812G0700005260.01.T01">
    <property type="protein sequence ID" value="TuG1812G0700005260.01.T01"/>
    <property type="gene ID" value="TuG1812G0700005260.01"/>
</dbReference>
<dbReference type="Gramene" id="TuG1812G0700005260.01.T01">
    <property type="protein sequence ID" value="TuG1812G0700005260.01.T01"/>
    <property type="gene ID" value="TuG1812G0700005260.01"/>
</dbReference>
<organism evidence="2 3">
    <name type="scientific">Triticum urartu</name>
    <name type="common">Red wild einkorn</name>
    <name type="synonym">Crithodium urartu</name>
    <dbReference type="NCBI Taxonomy" id="4572"/>
    <lineage>
        <taxon>Eukaryota</taxon>
        <taxon>Viridiplantae</taxon>
        <taxon>Streptophyta</taxon>
        <taxon>Embryophyta</taxon>
        <taxon>Tracheophyta</taxon>
        <taxon>Spermatophyta</taxon>
        <taxon>Magnoliopsida</taxon>
        <taxon>Liliopsida</taxon>
        <taxon>Poales</taxon>
        <taxon>Poaceae</taxon>
        <taxon>BOP clade</taxon>
        <taxon>Pooideae</taxon>
        <taxon>Triticodae</taxon>
        <taxon>Triticeae</taxon>
        <taxon>Triticinae</taxon>
        <taxon>Triticum</taxon>
    </lineage>
</organism>
<keyword evidence="3" id="KW-1185">Reference proteome</keyword>
<reference evidence="2" key="2">
    <citation type="submission" date="2018-03" db="EMBL/GenBank/DDBJ databases">
        <title>The Triticum urartu genome reveals the dynamic nature of wheat genome evolution.</title>
        <authorList>
            <person name="Ling H."/>
            <person name="Ma B."/>
            <person name="Shi X."/>
            <person name="Liu H."/>
            <person name="Dong L."/>
            <person name="Sun H."/>
            <person name="Cao Y."/>
            <person name="Gao Q."/>
            <person name="Zheng S."/>
            <person name="Li Y."/>
            <person name="Yu Y."/>
            <person name="Du H."/>
            <person name="Qi M."/>
            <person name="Li Y."/>
            <person name="Yu H."/>
            <person name="Cui Y."/>
            <person name="Wang N."/>
            <person name="Chen C."/>
            <person name="Wu H."/>
            <person name="Zhao Y."/>
            <person name="Zhang J."/>
            <person name="Li Y."/>
            <person name="Zhou W."/>
            <person name="Zhang B."/>
            <person name="Hu W."/>
            <person name="Eijk M."/>
            <person name="Tang J."/>
            <person name="Witsenboer H."/>
            <person name="Zhao S."/>
            <person name="Li Z."/>
            <person name="Zhang A."/>
            <person name="Wang D."/>
            <person name="Liang C."/>
        </authorList>
    </citation>
    <scope>NUCLEOTIDE SEQUENCE [LARGE SCALE GENOMIC DNA]</scope>
    <source>
        <strain evidence="2">cv. G1812</strain>
    </source>
</reference>
<name>A0A8R7VCZ0_TRIUA</name>